<accession>A0ABR9GDW5</accession>
<reference evidence="1 2" key="1">
    <citation type="submission" date="2020-09" db="EMBL/GenBank/DDBJ databases">
        <title>Dyella sp. 7MK23 isolated from forest soil.</title>
        <authorList>
            <person name="Fu J."/>
        </authorList>
    </citation>
    <scope>NUCLEOTIDE SEQUENCE [LARGE SCALE GENOMIC DNA]</scope>
    <source>
        <strain evidence="1 2">7MK23</strain>
    </source>
</reference>
<dbReference type="Pfam" id="PF11153">
    <property type="entry name" value="DUF2931"/>
    <property type="match status" value="1"/>
</dbReference>
<comment type="caution">
    <text evidence="1">The sequence shown here is derived from an EMBL/GenBank/DDBJ whole genome shotgun (WGS) entry which is preliminary data.</text>
</comment>
<dbReference type="InterPro" id="IPR021326">
    <property type="entry name" value="DUF2931"/>
</dbReference>
<sequence>MNRSAAHVMTFVAILFCLTACESSKTQLPYHAWRIGFIAPPNMEVWIEDARIEDVEGRIFLGYSPGGSAMGYNPDRAAWSDYIGLGGGRDVVGAALPNLIYVRWQSLVEPQTYSVLLKIPEHLRHQMLLQAPSMMRVPDAPHDLGYYKNVTIGLAPGGVVRVWITGPALQAIPMICAKAQVEAKGPYGGQSNGKYRPLTARPQAYLQAHPIPYGTWGC</sequence>
<name>A0ABR9GDW5_9GAMM</name>
<gene>
    <name evidence="1" type="ORF">IGX34_17800</name>
</gene>
<evidence type="ECO:0000313" key="1">
    <source>
        <dbReference type="EMBL" id="MBE1162243.1"/>
    </source>
</evidence>
<keyword evidence="2" id="KW-1185">Reference proteome</keyword>
<evidence type="ECO:0000313" key="2">
    <source>
        <dbReference type="Proteomes" id="UP000651010"/>
    </source>
</evidence>
<dbReference type="EMBL" id="JACZZA010000012">
    <property type="protein sequence ID" value="MBE1162243.1"/>
    <property type="molecule type" value="Genomic_DNA"/>
</dbReference>
<dbReference type="Proteomes" id="UP000651010">
    <property type="component" value="Unassembled WGS sequence"/>
</dbReference>
<organism evidence="1 2">
    <name type="scientific">Dyella acidiphila</name>
    <dbReference type="NCBI Taxonomy" id="2775866"/>
    <lineage>
        <taxon>Bacteria</taxon>
        <taxon>Pseudomonadati</taxon>
        <taxon>Pseudomonadota</taxon>
        <taxon>Gammaproteobacteria</taxon>
        <taxon>Lysobacterales</taxon>
        <taxon>Rhodanobacteraceae</taxon>
        <taxon>Dyella</taxon>
    </lineage>
</organism>
<proteinExistence type="predicted"/>
<dbReference type="RefSeq" id="WP_192557077.1">
    <property type="nucleotide sequence ID" value="NZ_JACZZA010000012.1"/>
</dbReference>
<protein>
    <submittedName>
        <fullName evidence="1">DUF2931 family protein</fullName>
    </submittedName>
</protein>